<protein>
    <submittedName>
        <fullName evidence="2">Uncharacterized protein</fullName>
    </submittedName>
</protein>
<dbReference type="PaxDb" id="589924-Ferp_0489"/>
<evidence type="ECO:0000313" key="2">
    <source>
        <dbReference type="EMBL" id="ADC64663.1"/>
    </source>
</evidence>
<evidence type="ECO:0000256" key="1">
    <source>
        <dbReference type="SAM" id="Phobius"/>
    </source>
</evidence>
<feature type="transmembrane region" description="Helical" evidence="1">
    <location>
        <begin position="241"/>
        <end position="262"/>
    </location>
</feature>
<feature type="transmembrane region" description="Helical" evidence="1">
    <location>
        <begin position="269"/>
        <end position="290"/>
    </location>
</feature>
<feature type="transmembrane region" description="Helical" evidence="1">
    <location>
        <begin position="101"/>
        <end position="123"/>
    </location>
</feature>
<reference evidence="3" key="1">
    <citation type="submission" date="2010-02" db="EMBL/GenBank/DDBJ databases">
        <title>Complete sequence of Ferroglobus placidus DSM 10642.</title>
        <authorList>
            <consortium name="US DOE Joint Genome Institute"/>
            <person name="Lucas S."/>
            <person name="Copeland A."/>
            <person name="Lapidus A."/>
            <person name="Cheng J.-F."/>
            <person name="Bruce D."/>
            <person name="Goodwin L."/>
            <person name="Pitluck S."/>
            <person name="Saunders E."/>
            <person name="Brettin T."/>
            <person name="Detter J.C."/>
            <person name="Han C."/>
            <person name="Tapia R."/>
            <person name="Larimer F."/>
            <person name="Land M."/>
            <person name="Hauser L."/>
            <person name="Kyrpides N."/>
            <person name="Ivanova N."/>
            <person name="Holmes D."/>
            <person name="Lovley D."/>
            <person name="Kyrpides N."/>
            <person name="Anderson I.J."/>
            <person name="Woyke T."/>
        </authorList>
    </citation>
    <scope>NUCLEOTIDE SEQUENCE [LARGE SCALE GENOMIC DNA]</scope>
    <source>
        <strain evidence="3">DSM 10642 / AEDII12DO</strain>
    </source>
</reference>
<feature type="transmembrane region" description="Helical" evidence="1">
    <location>
        <begin position="402"/>
        <end position="428"/>
    </location>
</feature>
<dbReference type="STRING" id="589924.Ferp_0489"/>
<sequence length="595" mass="65109">MSGMNVLREVMSAIPAIPGREFMMATLPGLNFNLPLNLTSIPSEAAGIIKLVLEAVIAVPLIAFAFAMKHAVLVGDAVYLKLHPFIVYAESLFPFTTAPEWVIPTVLALSLALYSLLQIVLPFYLNKNVSPRAEYMLYTLVIAPLAMAYVLDSIAAGIVVWTVIFLLSRINVGFNFDRKLPTVQICGLADMRDFRVYSFPEPGYDRVAGVNLGGFVMPVLIAFYLLHAVKGYVVPDHPLHGFFPVEFIPCFIALMLFTAVLIGSAKESFVGIVVDVAMVAAYLSFLFYVMKGMSAAPPASPAPTPIPTATQASMPELQMPGIEELRVWGPKFAFAIVALSVAGADLIKGILGEAVRKRLPTGIFGGGCERDAVLAAPIIGSAMILIFNSMDIIRTAPHSIAGWATIAVYVTAGVYFLIPITLGFALLTSLAIGLVTTPEGWLVLGGMFVTHIACTTLGGAALKLYVILIGLGLFLVLPAVCMYMTAGAFALMERERVEKALRSQEFRRLFSAFEAEKRRIEERLRKEGLKGFALHSAIEREFQKVKDRIVEAFVSEARDPDLRKIKLEIGLGEISYRNPLREKWERELDELEGKR</sequence>
<keyword evidence="1" id="KW-1133">Transmembrane helix</keyword>
<feature type="transmembrane region" description="Helical" evidence="1">
    <location>
        <begin position="332"/>
        <end position="351"/>
    </location>
</feature>
<organism evidence="2 3">
    <name type="scientific">Ferroglobus placidus (strain DSM 10642 / AEDII12DO)</name>
    <dbReference type="NCBI Taxonomy" id="589924"/>
    <lineage>
        <taxon>Archaea</taxon>
        <taxon>Methanobacteriati</taxon>
        <taxon>Methanobacteriota</taxon>
        <taxon>Archaeoglobi</taxon>
        <taxon>Archaeoglobales</taxon>
        <taxon>Archaeoglobaceae</taxon>
        <taxon>Ferroglobus</taxon>
    </lineage>
</organism>
<dbReference type="KEGG" id="fpl:Ferp_0489"/>
<evidence type="ECO:0000313" key="3">
    <source>
        <dbReference type="Proteomes" id="UP000002613"/>
    </source>
</evidence>
<feature type="transmembrane region" description="Helical" evidence="1">
    <location>
        <begin position="45"/>
        <end position="66"/>
    </location>
</feature>
<dbReference type="RefSeq" id="WP_012965009.1">
    <property type="nucleotide sequence ID" value="NC_013849.1"/>
</dbReference>
<proteinExistence type="predicted"/>
<dbReference type="Proteomes" id="UP000002613">
    <property type="component" value="Chromosome"/>
</dbReference>
<dbReference type="EMBL" id="CP001899">
    <property type="protein sequence ID" value="ADC64663.1"/>
    <property type="molecule type" value="Genomic_DNA"/>
</dbReference>
<dbReference type="AlphaFoldDB" id="D3S330"/>
<keyword evidence="1" id="KW-0812">Transmembrane</keyword>
<accession>D3S330</accession>
<feature type="transmembrane region" description="Helical" evidence="1">
    <location>
        <begin position="464"/>
        <end position="492"/>
    </location>
</feature>
<name>D3S330_FERPA</name>
<gene>
    <name evidence="2" type="ordered locus">Ferp_0489</name>
</gene>
<feature type="transmembrane region" description="Helical" evidence="1">
    <location>
        <begin position="372"/>
        <end position="390"/>
    </location>
</feature>
<keyword evidence="1" id="KW-0472">Membrane</keyword>
<keyword evidence="3" id="KW-1185">Reference proteome</keyword>
<feature type="transmembrane region" description="Helical" evidence="1">
    <location>
        <begin position="207"/>
        <end position="229"/>
    </location>
</feature>
<dbReference type="HOGENOM" id="CLU_458300_0_0_2"/>
<dbReference type="GeneID" id="8777989"/>
<reference evidence="2 3" key="2">
    <citation type="journal article" date="2011" name="Stand. Genomic Sci.">
        <title>Complete genome sequence of Ferroglobus placidus AEDII12DO.</title>
        <authorList>
            <person name="Anderson I."/>
            <person name="Risso C."/>
            <person name="Holmes D."/>
            <person name="Lucas S."/>
            <person name="Copeland A."/>
            <person name="Lapidus A."/>
            <person name="Cheng J.F."/>
            <person name="Bruce D."/>
            <person name="Goodwin L."/>
            <person name="Pitluck S."/>
            <person name="Saunders E."/>
            <person name="Brettin T."/>
            <person name="Detter J.C."/>
            <person name="Han C."/>
            <person name="Tapia R."/>
            <person name="Larimer F."/>
            <person name="Land M."/>
            <person name="Hauser L."/>
            <person name="Woyke T."/>
            <person name="Lovley D."/>
            <person name="Kyrpides N."/>
            <person name="Ivanova N."/>
        </authorList>
    </citation>
    <scope>NUCLEOTIDE SEQUENCE [LARGE SCALE GENOMIC DNA]</scope>
    <source>
        <strain evidence="3">DSM 10642 / AEDII12DO</strain>
    </source>
</reference>
<feature type="transmembrane region" description="Helical" evidence="1">
    <location>
        <begin position="440"/>
        <end position="458"/>
    </location>
</feature>